<dbReference type="InterPro" id="IPR039519">
    <property type="entry name" value="YokE-like_PH"/>
</dbReference>
<dbReference type="AlphaFoldDB" id="A0A7Y0PMS0"/>
<feature type="domain" description="YokE-like PH" evidence="1">
    <location>
        <begin position="12"/>
        <end position="109"/>
    </location>
</feature>
<protein>
    <recommendedName>
        <fullName evidence="1">YokE-like PH domain-containing protein</fullName>
    </recommendedName>
</protein>
<keyword evidence="3" id="KW-1185">Reference proteome</keyword>
<proteinExistence type="predicted"/>
<organism evidence="2 3">
    <name type="scientific">Niallia alba</name>
    <dbReference type="NCBI Taxonomy" id="2729105"/>
    <lineage>
        <taxon>Bacteria</taxon>
        <taxon>Bacillati</taxon>
        <taxon>Bacillota</taxon>
        <taxon>Bacilli</taxon>
        <taxon>Bacillales</taxon>
        <taxon>Bacillaceae</taxon>
        <taxon>Niallia</taxon>
    </lineage>
</organism>
<accession>A0A7Y0PMS0</accession>
<comment type="caution">
    <text evidence="2">The sequence shown here is derived from an EMBL/GenBank/DDBJ whole genome shotgun (WGS) entry which is preliminary data.</text>
</comment>
<dbReference type="Pfam" id="PF14470">
    <property type="entry name" value="bPH_3"/>
    <property type="match status" value="1"/>
</dbReference>
<evidence type="ECO:0000313" key="2">
    <source>
        <dbReference type="EMBL" id="NMO78080.1"/>
    </source>
</evidence>
<dbReference type="EMBL" id="JABBPK010000001">
    <property type="protein sequence ID" value="NMO78080.1"/>
    <property type="molecule type" value="Genomic_DNA"/>
</dbReference>
<gene>
    <name evidence="2" type="ORF">HHU08_13925</name>
</gene>
<dbReference type="RefSeq" id="WP_101731046.1">
    <property type="nucleotide sequence ID" value="NZ_JABBPK010000001.1"/>
</dbReference>
<evidence type="ECO:0000313" key="3">
    <source>
        <dbReference type="Proteomes" id="UP000588491"/>
    </source>
</evidence>
<reference evidence="2 3" key="1">
    <citation type="submission" date="2020-04" db="EMBL/GenBank/DDBJ databases">
        <title>Bacillus sp. UniB3 isolated from commercial digestive syrup.</title>
        <authorList>
            <person name="Thorat V."/>
            <person name="Kirdat K."/>
            <person name="Tiwarekar B."/>
            <person name="Yadav A."/>
        </authorList>
    </citation>
    <scope>NUCLEOTIDE SEQUENCE [LARGE SCALE GENOMIC DNA]</scope>
    <source>
        <strain evidence="2 3">UniB3</strain>
    </source>
</reference>
<name>A0A7Y0PMS0_9BACI</name>
<evidence type="ECO:0000259" key="1">
    <source>
        <dbReference type="Pfam" id="PF14470"/>
    </source>
</evidence>
<sequence length="114" mass="13246">MIADLQTIEQQLKNNETIKGTIRCSLEVFIYRKIVRPGILAATEKRLIFCADSITGNELNESFEYVNMEDIQLKQGMLNQYIAIKYKKDTLKFKQITSENVEDFITKIKSYNSL</sequence>
<dbReference type="Proteomes" id="UP000588491">
    <property type="component" value="Unassembled WGS sequence"/>
</dbReference>